<gene>
    <name evidence="2" type="ORF">B296_00000819</name>
</gene>
<organism evidence="2 3">
    <name type="scientific">Ensete ventricosum</name>
    <name type="common">Abyssinian banana</name>
    <name type="synonym">Musa ensete</name>
    <dbReference type="NCBI Taxonomy" id="4639"/>
    <lineage>
        <taxon>Eukaryota</taxon>
        <taxon>Viridiplantae</taxon>
        <taxon>Streptophyta</taxon>
        <taxon>Embryophyta</taxon>
        <taxon>Tracheophyta</taxon>
        <taxon>Spermatophyta</taxon>
        <taxon>Magnoliopsida</taxon>
        <taxon>Liliopsida</taxon>
        <taxon>Zingiberales</taxon>
        <taxon>Musaceae</taxon>
        <taxon>Ensete</taxon>
    </lineage>
</organism>
<feature type="region of interest" description="Disordered" evidence="1">
    <location>
        <begin position="25"/>
        <end position="55"/>
    </location>
</feature>
<sequence>MSKATFPHFLFPGPRDRRFRGDIVRPGPSDRNPKVDRIKMSENGNMKRMKDPLLSDPHSRADDLLVCFGLLNIVNISVVNHDNGQPPSLTWQRKVNDKGHQLSEFTLTMREKLKLVLLFFLWRRWVFDLEDKLLKKLQEDR</sequence>
<evidence type="ECO:0000313" key="3">
    <source>
        <dbReference type="Proteomes" id="UP000287651"/>
    </source>
</evidence>
<reference evidence="2 3" key="1">
    <citation type="journal article" date="2014" name="Agronomy (Basel)">
        <title>A Draft Genome Sequence for Ensete ventricosum, the Drought-Tolerant Tree Against Hunger.</title>
        <authorList>
            <person name="Harrison J."/>
            <person name="Moore K.A."/>
            <person name="Paszkiewicz K."/>
            <person name="Jones T."/>
            <person name="Grant M."/>
            <person name="Ambacheew D."/>
            <person name="Muzemil S."/>
            <person name="Studholme D.J."/>
        </authorList>
    </citation>
    <scope>NUCLEOTIDE SEQUENCE [LARGE SCALE GENOMIC DNA]</scope>
</reference>
<dbReference type="AlphaFoldDB" id="A0A427B540"/>
<comment type="caution">
    <text evidence="2">The sequence shown here is derived from an EMBL/GenBank/DDBJ whole genome shotgun (WGS) entry which is preliminary data.</text>
</comment>
<accession>A0A427B540</accession>
<proteinExistence type="predicted"/>
<dbReference type="EMBL" id="AMZH03000467">
    <property type="protein sequence ID" value="RRT83592.1"/>
    <property type="molecule type" value="Genomic_DNA"/>
</dbReference>
<evidence type="ECO:0000313" key="2">
    <source>
        <dbReference type="EMBL" id="RRT83592.1"/>
    </source>
</evidence>
<feature type="compositionally biased region" description="Basic and acidic residues" evidence="1">
    <location>
        <begin position="31"/>
        <end position="40"/>
    </location>
</feature>
<protein>
    <submittedName>
        <fullName evidence="2">Uncharacterized protein</fullName>
    </submittedName>
</protein>
<dbReference type="Proteomes" id="UP000287651">
    <property type="component" value="Unassembled WGS sequence"/>
</dbReference>
<evidence type="ECO:0000256" key="1">
    <source>
        <dbReference type="SAM" id="MobiDB-lite"/>
    </source>
</evidence>
<name>A0A427B540_ENSVE</name>